<organism evidence="2">
    <name type="scientific">Hyalella azteca</name>
    <name type="common">Amphipod</name>
    <dbReference type="NCBI Taxonomy" id="294128"/>
    <lineage>
        <taxon>Eukaryota</taxon>
        <taxon>Metazoa</taxon>
        <taxon>Ecdysozoa</taxon>
        <taxon>Arthropoda</taxon>
        <taxon>Crustacea</taxon>
        <taxon>Multicrustacea</taxon>
        <taxon>Malacostraca</taxon>
        <taxon>Eumalacostraca</taxon>
        <taxon>Peracarida</taxon>
        <taxon>Amphipoda</taxon>
        <taxon>Senticaudata</taxon>
        <taxon>Talitrida</taxon>
        <taxon>Talitroidea</taxon>
        <taxon>Hyalellidae</taxon>
        <taxon>Hyalella</taxon>
    </lineage>
</organism>
<reference evidence="2" key="1">
    <citation type="submission" date="2014-08" db="EMBL/GenBank/DDBJ databases">
        <authorList>
            <person name="Murali S."/>
            <person name="Richards S."/>
            <person name="Bandaranaike D."/>
            <person name="Bellair M."/>
            <person name="Blankenburg K."/>
            <person name="Chao H."/>
            <person name="Dinh H."/>
            <person name="Doddapaneni H."/>
            <person name="Dugan-Rocha S."/>
            <person name="Elkadiri S."/>
            <person name="Gnanaolivu R."/>
            <person name="Hughes D."/>
            <person name="Lee S."/>
            <person name="Li M."/>
            <person name="Ming W."/>
            <person name="Munidasa M."/>
            <person name="Muniz J."/>
            <person name="Nguyen L."/>
            <person name="Osuji N."/>
            <person name="Pu L.-L."/>
            <person name="Puazo M."/>
            <person name="Skinner E."/>
            <person name="Qu C."/>
            <person name="Quiroz J."/>
            <person name="Raj R."/>
            <person name="Weissenberger G."/>
            <person name="Xin Y."/>
            <person name="Zou X."/>
            <person name="Han Y."/>
            <person name="Worley K."/>
            <person name="Muzny D."/>
            <person name="Gibbs R."/>
        </authorList>
    </citation>
    <scope>NUCLEOTIDE SEQUENCE</scope>
    <source>
        <strain evidence="2">HAZT.00-mixed</strain>
        <tissue evidence="2">Whole organism</tissue>
    </source>
</reference>
<gene>
    <name evidence="2" type="ORF">HAZT_HAZT008843</name>
</gene>
<feature type="chain" id="PRO_5025480833" evidence="1">
    <location>
        <begin position="25"/>
        <end position="165"/>
    </location>
</feature>
<dbReference type="Proteomes" id="UP000711488">
    <property type="component" value="Unassembled WGS sequence"/>
</dbReference>
<evidence type="ECO:0000313" key="2">
    <source>
        <dbReference type="EMBL" id="KAA0189324.1"/>
    </source>
</evidence>
<dbReference type="OrthoDB" id="6363264at2759"/>
<proteinExistence type="predicted"/>
<name>A0A6A0GV60_HYAAZ</name>
<sequence>MPPAYRSKALRLARALLCSCAAAALTPHTMRRAHKRLPAVTTTVIGKCPNLCTVYKNTEYSAAYEGRSPVTGTLTYDEVRHADYWGKRSLSRDEFTTFLAEATSVVNNTPLSFISEDQYDPVPLSPAMLLTLKSCPNPAPLEDYTERDILAYGKGRWRRIQYFAE</sequence>
<reference evidence="2" key="3">
    <citation type="submission" date="2019-06" db="EMBL/GenBank/DDBJ databases">
        <authorList>
            <person name="Poynton C."/>
            <person name="Hasenbein S."/>
            <person name="Benoit J.B."/>
            <person name="Sepulveda M.S."/>
            <person name="Poelchau M.F."/>
            <person name="Murali S.C."/>
            <person name="Chen S."/>
            <person name="Glastad K.M."/>
            <person name="Werren J.H."/>
            <person name="Vineis J.H."/>
            <person name="Bowen J.L."/>
            <person name="Friedrich M."/>
            <person name="Jones J."/>
            <person name="Robertson H.M."/>
            <person name="Feyereisen R."/>
            <person name="Mechler-Hickson A."/>
            <person name="Mathers N."/>
            <person name="Lee C.E."/>
            <person name="Colbourne J.K."/>
            <person name="Biales A."/>
            <person name="Johnston J.S."/>
            <person name="Wellborn G.A."/>
            <person name="Rosendale A.J."/>
            <person name="Cridge A.G."/>
            <person name="Munoz-Torres M.C."/>
            <person name="Bain P.A."/>
            <person name="Manny A.R."/>
            <person name="Major K.M."/>
            <person name="Lambert F.N."/>
            <person name="Vulpe C.D."/>
            <person name="Tuck P."/>
            <person name="Blalock B.J."/>
            <person name="Lin Y.-Y."/>
            <person name="Smith M.E."/>
            <person name="Ochoa-Acuna H."/>
            <person name="Chen M.-J.M."/>
            <person name="Childers C.P."/>
            <person name="Qu J."/>
            <person name="Dugan S."/>
            <person name="Lee S.L."/>
            <person name="Chao H."/>
            <person name="Dinh H."/>
            <person name="Han Y."/>
            <person name="Doddapaneni H."/>
            <person name="Worley K.C."/>
            <person name="Muzny D.M."/>
            <person name="Gibbs R.A."/>
            <person name="Richards S."/>
        </authorList>
    </citation>
    <scope>NUCLEOTIDE SEQUENCE</scope>
    <source>
        <strain evidence="2">HAZT.00-mixed</strain>
        <tissue evidence="2">Whole organism</tissue>
    </source>
</reference>
<accession>A0A6A0GV60</accession>
<reference evidence="2" key="2">
    <citation type="journal article" date="2018" name="Environ. Sci. Technol.">
        <title>The Toxicogenome of Hyalella azteca: A Model for Sediment Ecotoxicology and Evolutionary Toxicology.</title>
        <authorList>
            <person name="Poynton H.C."/>
            <person name="Hasenbein S."/>
            <person name="Benoit J.B."/>
            <person name="Sepulveda M.S."/>
            <person name="Poelchau M.F."/>
            <person name="Hughes D.S.T."/>
            <person name="Murali S.C."/>
            <person name="Chen S."/>
            <person name="Glastad K.M."/>
            <person name="Goodisman M.A.D."/>
            <person name="Werren J.H."/>
            <person name="Vineis J.H."/>
            <person name="Bowen J.L."/>
            <person name="Friedrich M."/>
            <person name="Jones J."/>
            <person name="Robertson H.M."/>
            <person name="Feyereisen R."/>
            <person name="Mechler-Hickson A."/>
            <person name="Mathers N."/>
            <person name="Lee C.E."/>
            <person name="Colbourne J.K."/>
            <person name="Biales A."/>
            <person name="Johnston J.S."/>
            <person name="Wellborn G.A."/>
            <person name="Rosendale A.J."/>
            <person name="Cridge A.G."/>
            <person name="Munoz-Torres M.C."/>
            <person name="Bain P.A."/>
            <person name="Manny A.R."/>
            <person name="Major K.M."/>
            <person name="Lambert F.N."/>
            <person name="Vulpe C.D."/>
            <person name="Tuck P."/>
            <person name="Blalock B.J."/>
            <person name="Lin Y.Y."/>
            <person name="Smith M.E."/>
            <person name="Ochoa-Acuna H."/>
            <person name="Chen M.M."/>
            <person name="Childers C.P."/>
            <person name="Qu J."/>
            <person name="Dugan S."/>
            <person name="Lee S.L."/>
            <person name="Chao H."/>
            <person name="Dinh H."/>
            <person name="Han Y."/>
            <person name="Doddapaneni H."/>
            <person name="Worley K.C."/>
            <person name="Muzny D.M."/>
            <person name="Gibbs R.A."/>
            <person name="Richards S."/>
        </authorList>
    </citation>
    <scope>NUCLEOTIDE SEQUENCE</scope>
    <source>
        <strain evidence="2">HAZT.00-mixed</strain>
        <tissue evidence="2">Whole organism</tissue>
    </source>
</reference>
<dbReference type="EMBL" id="JQDR03013635">
    <property type="protein sequence ID" value="KAA0189324.1"/>
    <property type="molecule type" value="Genomic_DNA"/>
</dbReference>
<keyword evidence="1" id="KW-0732">Signal</keyword>
<protein>
    <submittedName>
        <fullName evidence="2">Uncharacterized protein</fullName>
    </submittedName>
</protein>
<comment type="caution">
    <text evidence="2">The sequence shown here is derived from an EMBL/GenBank/DDBJ whole genome shotgun (WGS) entry which is preliminary data.</text>
</comment>
<evidence type="ECO:0000256" key="1">
    <source>
        <dbReference type="SAM" id="SignalP"/>
    </source>
</evidence>
<feature type="signal peptide" evidence="1">
    <location>
        <begin position="1"/>
        <end position="24"/>
    </location>
</feature>
<dbReference type="AlphaFoldDB" id="A0A6A0GV60"/>